<dbReference type="Gene3D" id="2.50.20.20">
    <property type="match status" value="1"/>
</dbReference>
<dbReference type="Proteomes" id="UP000190797">
    <property type="component" value="Chromosome"/>
</dbReference>
<keyword evidence="3" id="KW-1185">Reference proteome</keyword>
<dbReference type="EMBL" id="CP017717">
    <property type="protein sequence ID" value="AQZ65220.1"/>
    <property type="molecule type" value="Genomic_DNA"/>
</dbReference>
<sequence length="277" mass="29171">MKRSIVGVAVVAGMVQLTAMPAQAAASASDPVTALKAELAPGRAVNLQATAKITYPGDRVVTSAVDGTFGLGSRGPVASDLGQTVQYSDKLLREMKKSSPKETEGLQAGPVRLISSGSVSYVSGPVVEQTLLTQNAAHVRYTGVKQPPSNLLVEVLDPATLKALVAARSSWKDGILKGTIKPAKLAAVSQPFASRYGTRFKTGKISYTLYFGDKGLVRRVAVKATLPVAKTTVQVESDTRFSDWGREVTVNLPLRGDVIDRAEVKGDVPAGVPGIWN</sequence>
<protein>
    <submittedName>
        <fullName evidence="2">Uncharacterized protein</fullName>
    </submittedName>
</protein>
<feature type="chain" id="PRO_5012617755" evidence="1">
    <location>
        <begin position="25"/>
        <end position="277"/>
    </location>
</feature>
<keyword evidence="1" id="KW-0732">Signal</keyword>
<evidence type="ECO:0000313" key="2">
    <source>
        <dbReference type="EMBL" id="AQZ65220.1"/>
    </source>
</evidence>
<gene>
    <name evidence="2" type="ORF">BKM31_30620</name>
</gene>
<evidence type="ECO:0000256" key="1">
    <source>
        <dbReference type="SAM" id="SignalP"/>
    </source>
</evidence>
<evidence type="ECO:0000313" key="3">
    <source>
        <dbReference type="Proteomes" id="UP000190797"/>
    </source>
</evidence>
<dbReference type="OrthoDB" id="3512790at2"/>
<accession>A0A1V0A4U0</accession>
<dbReference type="STRING" id="1909395.BKM31_30620"/>
<feature type="signal peptide" evidence="1">
    <location>
        <begin position="1"/>
        <end position="24"/>
    </location>
</feature>
<reference evidence="3" key="1">
    <citation type="journal article" date="2017" name="Med. Chem. Commun.">
        <title>Nonomuraea sp. ATCC 55076 harbours the largest actinomycete chromosome to date and the kistamicin biosynthetic gene cluster.</title>
        <authorList>
            <person name="Nazari B."/>
            <person name="Forneris C.C."/>
            <person name="Gibson M.I."/>
            <person name="Moon K."/>
            <person name="Schramma K.R."/>
            <person name="Seyedsayamdost M.R."/>
        </authorList>
    </citation>
    <scope>NUCLEOTIDE SEQUENCE [LARGE SCALE GENOMIC DNA]</scope>
    <source>
        <strain evidence="3">ATCC 55076</strain>
    </source>
</reference>
<dbReference type="AlphaFoldDB" id="A0A1V0A4U0"/>
<organism evidence="2 3">
    <name type="scientific">[Actinomadura] parvosata subsp. kistnae</name>
    <dbReference type="NCBI Taxonomy" id="1909395"/>
    <lineage>
        <taxon>Bacteria</taxon>
        <taxon>Bacillati</taxon>
        <taxon>Actinomycetota</taxon>
        <taxon>Actinomycetes</taxon>
        <taxon>Streptosporangiales</taxon>
        <taxon>Streptosporangiaceae</taxon>
        <taxon>Nonomuraea</taxon>
    </lineage>
</organism>
<proteinExistence type="predicted"/>
<name>A0A1V0A4U0_9ACTN</name>
<dbReference type="KEGG" id="noa:BKM31_30620"/>
<dbReference type="RefSeq" id="WP_080041473.1">
    <property type="nucleotide sequence ID" value="NZ_CP017717.1"/>
</dbReference>